<evidence type="ECO:0000313" key="1">
    <source>
        <dbReference type="EMBL" id="HGK63931.1"/>
    </source>
</evidence>
<dbReference type="EMBL" id="DTDR01000121">
    <property type="protein sequence ID" value="HGK63931.1"/>
    <property type="molecule type" value="Genomic_DNA"/>
</dbReference>
<organism evidence="1">
    <name type="scientific">candidate division WOR-3 bacterium</name>
    <dbReference type="NCBI Taxonomy" id="2052148"/>
    <lineage>
        <taxon>Bacteria</taxon>
        <taxon>Bacteria division WOR-3</taxon>
    </lineage>
</organism>
<accession>A0A7V4E330</accession>
<sequence length="121" mass="14037">MNLKNYFDLKRTRLDDIRDYGGEVIILFLKEGVSLTEAVEVLSWEIAKFLQNETGKGYSPSKEPGMGIEWIVREPGHETYGLKVVGEGNRVIVKRVAILEDETFMTRYVRYLHRLAEKEEN</sequence>
<proteinExistence type="predicted"/>
<dbReference type="AlphaFoldDB" id="A0A7V4E330"/>
<gene>
    <name evidence="1" type="ORF">ENU74_05015</name>
</gene>
<name>A0A7V4E330_UNCW3</name>
<protein>
    <submittedName>
        <fullName evidence="1">Uncharacterized protein</fullName>
    </submittedName>
</protein>
<reference evidence="1" key="1">
    <citation type="journal article" date="2020" name="mSystems">
        <title>Genome- and Community-Level Interaction Insights into Carbon Utilization and Element Cycling Functions of Hydrothermarchaeota in Hydrothermal Sediment.</title>
        <authorList>
            <person name="Zhou Z."/>
            <person name="Liu Y."/>
            <person name="Xu W."/>
            <person name="Pan J."/>
            <person name="Luo Z.H."/>
            <person name="Li M."/>
        </authorList>
    </citation>
    <scope>NUCLEOTIDE SEQUENCE [LARGE SCALE GENOMIC DNA]</scope>
    <source>
        <strain evidence="1">SpSt-697</strain>
    </source>
</reference>
<comment type="caution">
    <text evidence="1">The sequence shown here is derived from an EMBL/GenBank/DDBJ whole genome shotgun (WGS) entry which is preliminary data.</text>
</comment>